<organism evidence="4 5">
    <name type="scientific">Marivirga lumbricoides</name>
    <dbReference type="NCBI Taxonomy" id="1046115"/>
    <lineage>
        <taxon>Bacteria</taxon>
        <taxon>Pseudomonadati</taxon>
        <taxon>Bacteroidota</taxon>
        <taxon>Cytophagia</taxon>
        <taxon>Cytophagales</taxon>
        <taxon>Marivirgaceae</taxon>
        <taxon>Marivirga</taxon>
    </lineage>
</organism>
<feature type="transmembrane region" description="Helical" evidence="2">
    <location>
        <begin position="12"/>
        <end position="29"/>
    </location>
</feature>
<dbReference type="EMBL" id="BMEC01000006">
    <property type="protein sequence ID" value="GGC35633.1"/>
    <property type="molecule type" value="Genomic_DNA"/>
</dbReference>
<dbReference type="PANTHER" id="PTHR35792:SF1">
    <property type="entry name" value="SLL0268 PROTEIN"/>
    <property type="match status" value="1"/>
</dbReference>
<dbReference type="EMBL" id="PYVU01000012">
    <property type="protein sequence ID" value="PTB97513.1"/>
    <property type="molecule type" value="Genomic_DNA"/>
</dbReference>
<proteinExistence type="predicted"/>
<dbReference type="Proteomes" id="UP000636010">
    <property type="component" value="Unassembled WGS sequence"/>
</dbReference>
<reference evidence="3" key="1">
    <citation type="journal article" date="2014" name="Int. J. Syst. Evol. Microbiol.">
        <title>Complete genome of a new Firmicutes species belonging to the dominant human colonic microbiota ('Ruminococcus bicirculans') reveals two chromosomes and a selective capacity to utilize plant glucans.</title>
        <authorList>
            <consortium name="NISC Comparative Sequencing Program"/>
            <person name="Wegmann U."/>
            <person name="Louis P."/>
            <person name="Goesmann A."/>
            <person name="Henrissat B."/>
            <person name="Duncan S.H."/>
            <person name="Flint H.J."/>
        </authorList>
    </citation>
    <scope>NUCLEOTIDE SEQUENCE</scope>
    <source>
        <strain evidence="3">CGMCC 1.10832</strain>
    </source>
</reference>
<dbReference type="InterPro" id="IPR024623">
    <property type="entry name" value="YtxH"/>
</dbReference>
<sequence length="122" mass="13049">MKNLNNSENLLVGIAIGALSGAALGVLFAPSEGRKTRKKIAKDVNSFSSNIIDKVNSEAENLKTKANNFLNASEKEAKDVKNTAEKKVNETSKTASKAKKDAKEEIKETAEIAAKANKRGDS</sequence>
<feature type="compositionally biased region" description="Basic and acidic residues" evidence="1">
    <location>
        <begin position="74"/>
        <end position="90"/>
    </location>
</feature>
<comment type="caution">
    <text evidence="4">The sequence shown here is derived from an EMBL/GenBank/DDBJ whole genome shotgun (WGS) entry which is preliminary data.</text>
</comment>
<dbReference type="AlphaFoldDB" id="A0A2T4DUN3"/>
<evidence type="ECO:0000313" key="4">
    <source>
        <dbReference type="EMBL" id="PTB97513.1"/>
    </source>
</evidence>
<keyword evidence="2" id="KW-0472">Membrane</keyword>
<evidence type="ECO:0000313" key="5">
    <source>
        <dbReference type="Proteomes" id="UP000240608"/>
    </source>
</evidence>
<dbReference type="InterPro" id="IPR052928">
    <property type="entry name" value="Desiccation-related_membrane"/>
</dbReference>
<evidence type="ECO:0000313" key="6">
    <source>
        <dbReference type="Proteomes" id="UP000636010"/>
    </source>
</evidence>
<reference evidence="6" key="3">
    <citation type="journal article" date="2019" name="Int. J. Syst. Evol. Microbiol.">
        <title>The Global Catalogue of Microorganisms (GCM) 10K type strain sequencing project: providing services to taxonomists for standard genome sequencing and annotation.</title>
        <authorList>
            <consortium name="The Broad Institute Genomics Platform"/>
            <consortium name="The Broad Institute Genome Sequencing Center for Infectious Disease"/>
            <person name="Wu L."/>
            <person name="Ma J."/>
        </authorList>
    </citation>
    <scope>NUCLEOTIDE SEQUENCE [LARGE SCALE GENOMIC DNA]</scope>
    <source>
        <strain evidence="6">CGMCC 1.10832</strain>
    </source>
</reference>
<evidence type="ECO:0008006" key="7">
    <source>
        <dbReference type="Google" id="ProtNLM"/>
    </source>
</evidence>
<reference evidence="4 5" key="2">
    <citation type="submission" date="2018-03" db="EMBL/GenBank/DDBJ databases">
        <title>Cross-interface Injection: A General Nanoliter Liquid Handling Method Applied to Single Cells Genome Amplification Automated Nanoliter Liquid Handling Applied to Single Cell Multiple Displacement Amplification.</title>
        <authorList>
            <person name="Yun J."/>
            <person name="Xu P."/>
            <person name="Xu J."/>
            <person name="Dai X."/>
            <person name="Wang Y."/>
            <person name="Zheng X."/>
            <person name="Cao C."/>
            <person name="Yi Q."/>
            <person name="Zhu Y."/>
            <person name="Wang L."/>
            <person name="Dong Z."/>
            <person name="Huang Y."/>
            <person name="Huang L."/>
            <person name="Du W."/>
        </authorList>
    </citation>
    <scope>NUCLEOTIDE SEQUENCE [LARGE SCALE GENOMIC DNA]</scope>
    <source>
        <strain evidence="4 5">Z-D1-2</strain>
    </source>
</reference>
<reference evidence="3" key="4">
    <citation type="submission" date="2024-05" db="EMBL/GenBank/DDBJ databases">
        <authorList>
            <person name="Sun Q."/>
            <person name="Zhou Y."/>
        </authorList>
    </citation>
    <scope>NUCLEOTIDE SEQUENCE</scope>
    <source>
        <strain evidence="3">CGMCC 1.10832</strain>
    </source>
</reference>
<dbReference type="PANTHER" id="PTHR35792">
    <property type="entry name" value="GENERAL STRESS PROTEIN"/>
    <property type="match status" value="1"/>
</dbReference>
<evidence type="ECO:0000313" key="3">
    <source>
        <dbReference type="EMBL" id="GGC35633.1"/>
    </source>
</evidence>
<evidence type="ECO:0000256" key="1">
    <source>
        <dbReference type="SAM" id="MobiDB-lite"/>
    </source>
</evidence>
<keyword evidence="2" id="KW-1133">Transmembrane helix</keyword>
<evidence type="ECO:0000256" key="2">
    <source>
        <dbReference type="SAM" id="Phobius"/>
    </source>
</evidence>
<dbReference type="Proteomes" id="UP000240608">
    <property type="component" value="Unassembled WGS sequence"/>
</dbReference>
<dbReference type="Pfam" id="PF12732">
    <property type="entry name" value="YtxH"/>
    <property type="match status" value="1"/>
</dbReference>
<protein>
    <recommendedName>
        <fullName evidence="7">YtxH domain-containing protein</fullName>
    </recommendedName>
</protein>
<dbReference type="RefSeq" id="WP_188463155.1">
    <property type="nucleotide sequence ID" value="NZ_BAABHU010000006.1"/>
</dbReference>
<keyword evidence="2" id="KW-0812">Transmembrane</keyword>
<gene>
    <name evidence="4" type="ORF">C9994_02670</name>
    <name evidence="3" type="ORF">GCM10011506_21270</name>
</gene>
<keyword evidence="6" id="KW-1185">Reference proteome</keyword>
<accession>A0A2T4DUN3</accession>
<name>A0A2T4DUN3_9BACT</name>
<feature type="region of interest" description="Disordered" evidence="1">
    <location>
        <begin position="74"/>
        <end position="105"/>
    </location>
</feature>